<proteinExistence type="predicted"/>
<dbReference type="eggNOG" id="COG5401">
    <property type="taxonomic scope" value="Bacteria"/>
</dbReference>
<dbReference type="NCBIfam" id="NF010139">
    <property type="entry name" value="PRK13614.1"/>
    <property type="match status" value="1"/>
</dbReference>
<dbReference type="InterPro" id="IPR059026">
    <property type="entry name" value="LpqB_N"/>
</dbReference>
<dbReference type="Pfam" id="PF25976">
    <property type="entry name" value="LpqB_N"/>
    <property type="match status" value="1"/>
</dbReference>
<dbReference type="Pfam" id="PF10646">
    <property type="entry name" value="Germane"/>
    <property type="match status" value="1"/>
</dbReference>
<dbReference type="Pfam" id="PF10647">
    <property type="entry name" value="Gmad1"/>
    <property type="match status" value="1"/>
</dbReference>
<evidence type="ECO:0000313" key="4">
    <source>
        <dbReference type="Proteomes" id="UP000008838"/>
    </source>
</evidence>
<organism evidence="3 4">
    <name type="scientific">Kocuria rhizophila (strain ATCC 9341 / DSM 348 / NBRC 103217 / DC2201)</name>
    <dbReference type="NCBI Taxonomy" id="378753"/>
    <lineage>
        <taxon>Bacteria</taxon>
        <taxon>Bacillati</taxon>
        <taxon>Actinomycetota</taxon>
        <taxon>Actinomycetes</taxon>
        <taxon>Micrococcales</taxon>
        <taxon>Micrococcaceae</taxon>
        <taxon>Kocuria</taxon>
    </lineage>
</organism>
<sequence length="599" mass="62788">MSARRAAETTDNGPAAQHGPLRPRRGTAVGGAPLGAARRTRCASAVLAVLLGVTLSACGAMPRSGPVHKVIEPTGQSQQSDMPFNPAAPRPGASAQEVVEGFLAAGVGAQDDYSVARQYLTPQLATTWQPDARVLIHSGNPTTVPRLNEGEYRTSTEVGAELGPTGVLTAQPQGSTRVLDFALTSVDGQWRISKAPDGVIIPDSDFKQIFQPVDLFFYAASNDKNLVPDPRWFPKRSTASTAAVRALMNGPAPYLGDSVTSAIPQAATLSRSSVPVSGGTATVDLSLPSFDPADVAKAQRMEQQLQATLRAVPSVENAELIVNDAPVDTSARSGPDPVRSVTVPNRQVGVSDGRLAFYQGGQTEPVPDLTLPEGATVAKPGMNLEATTFGLVNTADSAVYTVSPGKAAQRRWSGSRPTRPSFDPQGWVWGSDRSGRIHAAQATATGEGDTVTADWLRGRQVVSLRISREGSRALVVTTNDAGTKSSIWIAGVVRDESGRPIELEKGNAVAADVDVNTAQWIGSDEFVTTALDQDSNAQPRRYTVAGHYDELPSLTGVTSITGGNGSTAVYGASDGKLYMLTGSSWALQSEDVTDTSFAG</sequence>
<dbReference type="OrthoDB" id="3226781at2"/>
<dbReference type="KEGG" id="krh:KRH_08820"/>
<protein>
    <recommendedName>
        <fullName evidence="2">GerMN domain-containing protein</fullName>
    </recommendedName>
</protein>
<evidence type="ECO:0000256" key="1">
    <source>
        <dbReference type="SAM" id="MobiDB-lite"/>
    </source>
</evidence>
<dbReference type="AlphaFoldDB" id="B2GL53"/>
<dbReference type="InterPro" id="IPR018910">
    <property type="entry name" value="LpqB_C"/>
</dbReference>
<dbReference type="EMBL" id="AP009152">
    <property type="protein sequence ID" value="BAG29229.1"/>
    <property type="molecule type" value="Genomic_DNA"/>
</dbReference>
<dbReference type="RefSeq" id="WP_012397950.1">
    <property type="nucleotide sequence ID" value="NC_010617.1"/>
</dbReference>
<dbReference type="Proteomes" id="UP000008838">
    <property type="component" value="Chromosome"/>
</dbReference>
<dbReference type="HOGENOM" id="CLU_032207_0_0_11"/>
<name>B2GL53_KOCRD</name>
<evidence type="ECO:0000313" key="3">
    <source>
        <dbReference type="EMBL" id="BAG29229.1"/>
    </source>
</evidence>
<feature type="region of interest" description="Disordered" evidence="1">
    <location>
        <begin position="73"/>
        <end position="92"/>
    </location>
</feature>
<dbReference type="STRING" id="378753.KRH_08820"/>
<accession>B2GL53</accession>
<feature type="domain" description="GerMN" evidence="2">
    <location>
        <begin position="240"/>
        <end position="331"/>
    </location>
</feature>
<reference evidence="3 4" key="1">
    <citation type="journal article" date="2008" name="J. Bacteriol.">
        <title>Complete genome sequence of the soil actinomycete Kocuria rhizophila.</title>
        <authorList>
            <person name="Takarada H."/>
            <person name="Sekine M."/>
            <person name="Kosugi H."/>
            <person name="Matsuo Y."/>
            <person name="Fujisawa T."/>
            <person name="Omata S."/>
            <person name="Kishi E."/>
            <person name="Shimizu A."/>
            <person name="Tsukatani N."/>
            <person name="Tanikawa S."/>
            <person name="Fujita N."/>
            <person name="Harayama S."/>
        </authorList>
    </citation>
    <scope>NUCLEOTIDE SEQUENCE [LARGE SCALE GENOMIC DNA]</scope>
    <source>
        <strain evidence="4">ATCC 9341 / DSM 348 / NBRC 103217 / DC2201</strain>
    </source>
</reference>
<dbReference type="InterPro" id="IPR019606">
    <property type="entry name" value="GerMN"/>
</dbReference>
<feature type="region of interest" description="Disordered" evidence="1">
    <location>
        <begin position="1"/>
        <end position="32"/>
    </location>
</feature>
<gene>
    <name evidence="3" type="ordered locus">KRH_08820</name>
</gene>
<keyword evidence="4" id="KW-1185">Reference proteome</keyword>
<evidence type="ECO:0000259" key="2">
    <source>
        <dbReference type="SMART" id="SM00909"/>
    </source>
</evidence>
<dbReference type="SMART" id="SM00909">
    <property type="entry name" value="Germane"/>
    <property type="match status" value="1"/>
</dbReference>